<reference evidence="2" key="1">
    <citation type="submission" date="2015-09" db="EMBL/GenBank/DDBJ databases">
        <authorList>
            <consortium name="Pathogen Informatics"/>
        </authorList>
    </citation>
    <scope>NUCLEOTIDE SEQUENCE [LARGE SCALE GENOMIC DNA]</scope>
    <source>
        <strain evidence="2">Lake Konstanz</strain>
    </source>
</reference>
<dbReference type="VEuPathDB" id="TriTrypDB:BSAL_05775"/>
<sequence>MAGWDNVAIPFFLIYVLYQIPPTLMEVFAYYTRGGLVKWDIVNDETFTPHYDQMRDNMVYMKRFLDRPTSDAAKAFYGYLDWSSGMYDKSILMWRRNLAKHSGEVSVARPYIYGPFVFNWPKKQWLRGDDAAAFSQPMWGDGGEERGRTEYWTNRVCGGERQRLREILALSNHAPHSARARSSCASSCHQVM</sequence>
<protein>
    <submittedName>
        <fullName evidence="1">Transmembrane protein, putative</fullName>
    </submittedName>
</protein>
<evidence type="ECO:0000313" key="1">
    <source>
        <dbReference type="EMBL" id="CUG77919.1"/>
    </source>
</evidence>
<evidence type="ECO:0000313" key="2">
    <source>
        <dbReference type="Proteomes" id="UP000051952"/>
    </source>
</evidence>
<dbReference type="OMA" id="GPFVFNW"/>
<proteinExistence type="predicted"/>
<dbReference type="Proteomes" id="UP000051952">
    <property type="component" value="Unassembled WGS sequence"/>
</dbReference>
<gene>
    <name evidence="1" type="ORF">BSAL_05775</name>
</gene>
<keyword evidence="2" id="KW-1185">Reference proteome</keyword>
<dbReference type="AlphaFoldDB" id="A0A0S4J4N9"/>
<dbReference type="EMBL" id="CYKH01001014">
    <property type="protein sequence ID" value="CUG77919.1"/>
    <property type="molecule type" value="Genomic_DNA"/>
</dbReference>
<keyword evidence="1" id="KW-0472">Membrane</keyword>
<accession>A0A0S4J4N9</accession>
<name>A0A0S4J4N9_BODSA</name>
<organism evidence="1 2">
    <name type="scientific">Bodo saltans</name>
    <name type="common">Flagellated protozoan</name>
    <dbReference type="NCBI Taxonomy" id="75058"/>
    <lineage>
        <taxon>Eukaryota</taxon>
        <taxon>Discoba</taxon>
        <taxon>Euglenozoa</taxon>
        <taxon>Kinetoplastea</taxon>
        <taxon>Metakinetoplastina</taxon>
        <taxon>Eubodonida</taxon>
        <taxon>Bodonidae</taxon>
        <taxon>Bodo</taxon>
    </lineage>
</organism>
<keyword evidence="1" id="KW-0812">Transmembrane</keyword>
<dbReference type="OrthoDB" id="275536at2759"/>